<evidence type="ECO:0000256" key="1">
    <source>
        <dbReference type="SAM" id="MobiDB-lite"/>
    </source>
</evidence>
<reference evidence="5" key="2">
    <citation type="submission" date="2025-08" db="UniProtKB">
        <authorList>
            <consortium name="RefSeq"/>
        </authorList>
    </citation>
    <scope>IDENTIFICATION</scope>
    <source>
        <tissue evidence="5">Leaf</tissue>
    </source>
</reference>
<dbReference type="AlphaFoldDB" id="A0A1U7Y7H7"/>
<dbReference type="PANTHER" id="PTHR13526:SF8">
    <property type="entry name" value="TRANSCRIPTION FACTOR SPT20 HOMOLOG"/>
    <property type="match status" value="1"/>
</dbReference>
<feature type="region of interest" description="Disordered" evidence="1">
    <location>
        <begin position="380"/>
        <end position="402"/>
    </location>
</feature>
<dbReference type="GO" id="GO:0006357">
    <property type="term" value="P:regulation of transcription by RNA polymerase II"/>
    <property type="evidence" value="ECO:0007669"/>
    <property type="project" value="TreeGrafter"/>
</dbReference>
<accession>A0A1U7Y7H7</accession>
<reference evidence="4" key="1">
    <citation type="journal article" date="2013" name="Genome Biol.">
        <title>Reference genomes and transcriptomes of Nicotiana sylvestris and Nicotiana tomentosiformis.</title>
        <authorList>
            <person name="Sierro N."/>
            <person name="Battey J.N."/>
            <person name="Ouadi S."/>
            <person name="Bovet L."/>
            <person name="Goepfert S."/>
            <person name="Bakaher N."/>
            <person name="Peitsch M.C."/>
            <person name="Ivanov N.V."/>
        </authorList>
    </citation>
    <scope>NUCLEOTIDE SEQUENCE [LARGE SCALE GENOMIC DNA]</scope>
</reference>
<dbReference type="GO" id="GO:0000124">
    <property type="term" value="C:SAGA complex"/>
    <property type="evidence" value="ECO:0007669"/>
    <property type="project" value="InterPro"/>
</dbReference>
<dbReference type="eggNOG" id="ENOG502QPW5">
    <property type="taxonomic scope" value="Eukaryota"/>
</dbReference>
<feature type="compositionally biased region" description="Low complexity" evidence="1">
    <location>
        <begin position="1000"/>
        <end position="1020"/>
    </location>
</feature>
<organism evidence="4 5">
    <name type="scientific">Nicotiana sylvestris</name>
    <name type="common">Wood tobacco</name>
    <name type="synonym">South American tobacco</name>
    <dbReference type="NCBI Taxonomy" id="4096"/>
    <lineage>
        <taxon>Eukaryota</taxon>
        <taxon>Viridiplantae</taxon>
        <taxon>Streptophyta</taxon>
        <taxon>Embryophyta</taxon>
        <taxon>Tracheophyta</taxon>
        <taxon>Spermatophyta</taxon>
        <taxon>Magnoliopsida</taxon>
        <taxon>eudicotyledons</taxon>
        <taxon>Gunneridae</taxon>
        <taxon>Pentapetalae</taxon>
        <taxon>asterids</taxon>
        <taxon>lamiids</taxon>
        <taxon>Solanales</taxon>
        <taxon>Solanaceae</taxon>
        <taxon>Nicotianoideae</taxon>
        <taxon>Nicotianeae</taxon>
        <taxon>Nicotiana</taxon>
    </lineage>
</organism>
<proteinExistence type="predicted"/>
<dbReference type="RefSeq" id="XP_009800077.1">
    <property type="nucleotide sequence ID" value="XM_009801775.1"/>
</dbReference>
<feature type="domain" description="Spt20-like SEP" evidence="2">
    <location>
        <begin position="80"/>
        <end position="235"/>
    </location>
</feature>
<dbReference type="InterPro" id="IPR046467">
    <property type="entry name" value="PHL_dom"/>
</dbReference>
<feature type="region of interest" description="Disordered" evidence="1">
    <location>
        <begin position="940"/>
        <end position="962"/>
    </location>
</feature>
<feature type="region of interest" description="Disordered" evidence="1">
    <location>
        <begin position="1"/>
        <end position="32"/>
    </location>
</feature>
<keyword evidence="4" id="KW-1185">Reference proteome</keyword>
<protein>
    <submittedName>
        <fullName evidence="5">LOW QUALITY PROTEIN: uncharacterized protein LOC104246044</fullName>
    </submittedName>
</protein>
<evidence type="ECO:0000259" key="3">
    <source>
        <dbReference type="Pfam" id="PF20474"/>
    </source>
</evidence>
<feature type="region of interest" description="Disordered" evidence="1">
    <location>
        <begin position="989"/>
        <end position="1020"/>
    </location>
</feature>
<dbReference type="Pfam" id="PF20474">
    <property type="entry name" value="PHL"/>
    <property type="match status" value="1"/>
</dbReference>
<dbReference type="Proteomes" id="UP000189701">
    <property type="component" value="Unplaced"/>
</dbReference>
<evidence type="ECO:0000313" key="4">
    <source>
        <dbReference type="Proteomes" id="UP000189701"/>
    </source>
</evidence>
<sequence>MGISFKVSKTGTRFRPKPIRSESETSTTTAGKDNAVAVEVTDTKGRTYSLVPQTEFNSSSAAKITGASDHGSDNVANLSDKEVSFTLSLFLDGYSIRRPSENESGHQTSEIVPKFLVHPYDSASETLFSAIESGRLPGDILEDIPCKYVDGTLVCEVRDYRKCFSKAEQSVRSATGSPFITRLCLKLSLENVVKDIPLISDHAWTYGDLMVIESRILRAVEPQLCLDPTPKLDRLWNNPVSSKLSLGLGNIFRKRLRETPEVTVTSNSRIHGKKVCIDRVTENSKSGDVGPLVQQPLHDNLNAQDNVPTDLLTLKRDSFVSKASVPASPLVSHLSKYQMGVQSPRIMQDHKPDIVLNASVSSPAAPDRMLSYTNAMTSRASIHGKRETQDGQESSLPNSNKRRVRQLVADVNYQQYVGTQTFQGGLNQEARTMPFAPGQQGIRYNVKKQPAEIERMDQLEPRWTKNERQVGESAMNLTDFHQARLHQILPQQLTQFSFPQTTWNGLGQPLETNPWKAYSLQKRKIVQSPCASAGGLRGSPLSSISGGISGGPVGPQYGAAVVNGLTQLMKEKPAATSVPSAGVLTFMTSIANGSMQQQHLPQVAAKRRSNSVPKAPVMTGAGSPASASNMGFPFYASSAFVGTPPLADQIMLERFSKIKMVTTRFQLNRKKNKVDEYSRRKQNVYPAQQLLLHLSNNSNNENFKDEICRMALSKSLVGGSMNICKKRALTILQTEEVLQGLNGFSFVPKERTRMIMSEKPNDGTVAMHIGEMEDAEYLTAEDYLPTLPNAHFADLLAAQFRSLLIREGCLVEDHIQPKPICMNHASSDDTIETGTAPIDSISEMQQSERVFLNSVDALVNSPASVGSDTEMQQSEWVLVNSVDALINSPQNNSVDAIVNSPQNMQGQRLLPPGSDQQLQTSQGRLPGVSMLTRQQSDPLAPLHQQRQQHNQNRSVQQQHPQLQKSTFMHAVNPMAHFDRVSLNSDQQLANNMDIKPSPPQLQQLLQQQQQQQFQPRQLQPQQPRMQRKLMMGHGNVGMGSINNTMDAPGDLGNAFGMGGVRGAGQTGISALLGSIPDMGKIAQKPTKLSQTSNISNAISQQLCIGALTPQQAVLMENKLRMGYGIELHEYVGGSLSSMGGMTELDKYKDPKKGFRT</sequence>
<feature type="domain" description="PHL" evidence="3">
    <location>
        <begin position="664"/>
        <end position="819"/>
    </location>
</feature>
<evidence type="ECO:0000313" key="5">
    <source>
        <dbReference type="RefSeq" id="XP_009800077.1"/>
    </source>
</evidence>
<dbReference type="InterPro" id="IPR046468">
    <property type="entry name" value="Spt20-like_SEP"/>
</dbReference>
<dbReference type="GO" id="GO:0003712">
    <property type="term" value="F:transcription coregulator activity"/>
    <property type="evidence" value="ECO:0007669"/>
    <property type="project" value="InterPro"/>
</dbReference>
<evidence type="ECO:0000259" key="2">
    <source>
        <dbReference type="Pfam" id="PF12090"/>
    </source>
</evidence>
<dbReference type="Pfam" id="PF12090">
    <property type="entry name" value="Spt20_SEP"/>
    <property type="match status" value="1"/>
</dbReference>
<dbReference type="InterPro" id="IPR021950">
    <property type="entry name" value="Spt20"/>
</dbReference>
<feature type="compositionally biased region" description="Low complexity" evidence="1">
    <location>
        <begin position="943"/>
        <end position="959"/>
    </location>
</feature>
<name>A0A1U7Y7H7_NICSY</name>
<dbReference type="PANTHER" id="PTHR13526">
    <property type="entry name" value="TRANSCRIPTION FACTOR SPT20 HOMOLOG"/>
    <property type="match status" value="1"/>
</dbReference>
<gene>
    <name evidence="5" type="primary">LOC104246044</name>
</gene>
<dbReference type="STRING" id="4096.A0A1U7Y7H7"/>